<keyword evidence="2" id="KW-0418">Kinase</keyword>
<dbReference type="InterPro" id="IPR012893">
    <property type="entry name" value="HipA-like_C"/>
</dbReference>
<sequence>MISEVRPTECYVYMTLPGKTDAVTAGRYALTTDAHGTTIGRFVYGRSYLERADSVPIDPTELKLAKRTYQTTTLKGVFGALRDASPDYWGRRVIERHVRKPDISEMDYLLYAPDDRAGALGFGLGKTPPAPRRKFNQTLDLEQLQTVADAIAKDEALPPNATAEQIEELMLIGTSMGGARPKAIIENKDGLWLAKFNRPDDKWNNARVEHAMLVLAQHCGLSTAQSKIIQVAGRDVLLVKRFDREKTARGYLRSRMVSALTLLRTQDSHRSRDKWSYVLLAEELRRICAEPGKNTVELFRRMCFNALISNIDDHPRNHAIIAKDRDWKLSPAYDLTPTNPVSLEHRDLALICGDSGRYANAENLVSQSMRFLIEQDHAYAIIAKMENQIVGTWYEVSRGEGVSEHDCKQIAGAFAYPGFRSEQQNRRSLDSQ</sequence>
<dbReference type="InterPro" id="IPR052028">
    <property type="entry name" value="HipA_Ser/Thr_kinase"/>
</dbReference>
<organism evidence="5">
    <name type="scientific">hydrothermal vent metagenome</name>
    <dbReference type="NCBI Taxonomy" id="652676"/>
    <lineage>
        <taxon>unclassified sequences</taxon>
        <taxon>metagenomes</taxon>
        <taxon>ecological metagenomes</taxon>
    </lineage>
</organism>
<dbReference type="PANTHER" id="PTHR37419">
    <property type="entry name" value="SERINE/THREONINE-PROTEIN KINASE TOXIN HIPA"/>
    <property type="match status" value="1"/>
</dbReference>
<evidence type="ECO:0000313" key="5">
    <source>
        <dbReference type="EMBL" id="VAW80488.1"/>
    </source>
</evidence>
<evidence type="ECO:0000256" key="2">
    <source>
        <dbReference type="ARBA" id="ARBA00022777"/>
    </source>
</evidence>
<dbReference type="GO" id="GO:0004674">
    <property type="term" value="F:protein serine/threonine kinase activity"/>
    <property type="evidence" value="ECO:0007669"/>
    <property type="project" value="TreeGrafter"/>
</dbReference>
<name>A0A3B0YHU2_9ZZZZ</name>
<dbReference type="GO" id="GO:0005829">
    <property type="term" value="C:cytosol"/>
    <property type="evidence" value="ECO:0007669"/>
    <property type="project" value="TreeGrafter"/>
</dbReference>
<evidence type="ECO:0000259" key="4">
    <source>
        <dbReference type="Pfam" id="PF13657"/>
    </source>
</evidence>
<dbReference type="Gene3D" id="1.10.1070.20">
    <property type="match status" value="1"/>
</dbReference>
<dbReference type="EMBL" id="UOFK01000226">
    <property type="protein sequence ID" value="VAW80488.1"/>
    <property type="molecule type" value="Genomic_DNA"/>
</dbReference>
<protein>
    <submittedName>
        <fullName evidence="5">HIPA PROTEIN</fullName>
    </submittedName>
</protein>
<dbReference type="AlphaFoldDB" id="A0A3B0YHU2"/>
<dbReference type="PANTHER" id="PTHR37419:SF8">
    <property type="entry name" value="TOXIN YJJJ"/>
    <property type="match status" value="1"/>
</dbReference>
<evidence type="ECO:0000256" key="1">
    <source>
        <dbReference type="ARBA" id="ARBA00022679"/>
    </source>
</evidence>
<reference evidence="5" key="1">
    <citation type="submission" date="2018-06" db="EMBL/GenBank/DDBJ databases">
        <authorList>
            <person name="Zhirakovskaya E."/>
        </authorList>
    </citation>
    <scope>NUCLEOTIDE SEQUENCE</scope>
</reference>
<keyword evidence="1" id="KW-0808">Transferase</keyword>
<gene>
    <name evidence="5" type="ORF">MNBD_GAMMA13-913</name>
</gene>
<proteinExistence type="predicted"/>
<dbReference type="InterPro" id="IPR017508">
    <property type="entry name" value="HipA_N1"/>
</dbReference>
<dbReference type="Pfam" id="PF07804">
    <property type="entry name" value="HipA_C"/>
    <property type="match status" value="1"/>
</dbReference>
<accession>A0A3B0YHU2</accession>
<evidence type="ECO:0000259" key="3">
    <source>
        <dbReference type="Pfam" id="PF07804"/>
    </source>
</evidence>
<feature type="domain" description="HipA-like C-terminal" evidence="3">
    <location>
        <begin position="174"/>
        <end position="393"/>
    </location>
</feature>
<feature type="domain" description="HipA N-terminal subdomain 1" evidence="4">
    <location>
        <begin position="31"/>
        <end position="121"/>
    </location>
</feature>
<dbReference type="Pfam" id="PF13657">
    <property type="entry name" value="Couple_hipA"/>
    <property type="match status" value="1"/>
</dbReference>